<comment type="catalytic activity">
    <reaction evidence="2">
        <text>beta-D-GlcNAc-(1-&gt;4)-Mur2Ac(oyl-L-Ala-gamma-D-Glu-L-Lys-D-Ala-D-Ala)-di-trans,octa-cis-undecaprenyl diphosphate + L-glutamine + ATP + H2O = beta-D-GlcNAc-(1-&gt;4)-Mur2Ac(oyl-L-Ala-D-isoglutaminyl-L-Lys-D-Ala-D-Ala)-di-trans,octa-cis-undecaprenyl diphosphate + L-glutamate + ADP + phosphate + H(+)</text>
        <dbReference type="Rhea" id="RHEA:57928"/>
        <dbReference type="ChEBI" id="CHEBI:15377"/>
        <dbReference type="ChEBI" id="CHEBI:15378"/>
        <dbReference type="ChEBI" id="CHEBI:29985"/>
        <dbReference type="ChEBI" id="CHEBI:30616"/>
        <dbReference type="ChEBI" id="CHEBI:43474"/>
        <dbReference type="ChEBI" id="CHEBI:58359"/>
        <dbReference type="ChEBI" id="CHEBI:60033"/>
        <dbReference type="ChEBI" id="CHEBI:62233"/>
        <dbReference type="ChEBI" id="CHEBI:456216"/>
        <dbReference type="EC" id="6.3.5.13"/>
    </reaction>
</comment>
<comment type="catalytic activity">
    <reaction evidence="2">
        <text>L-glutamine + H2O = L-glutamate + NH4(+)</text>
        <dbReference type="Rhea" id="RHEA:15889"/>
        <dbReference type="ChEBI" id="CHEBI:15377"/>
        <dbReference type="ChEBI" id="CHEBI:28938"/>
        <dbReference type="ChEBI" id="CHEBI:29985"/>
        <dbReference type="ChEBI" id="CHEBI:58359"/>
        <dbReference type="EC" id="3.5.1.2"/>
    </reaction>
</comment>
<dbReference type="InterPro" id="IPR011698">
    <property type="entry name" value="GATase_3"/>
</dbReference>
<dbReference type="RefSeq" id="WP_007571802.1">
    <property type="nucleotide sequence ID" value="NZ_AGUD01000051.1"/>
</dbReference>
<dbReference type="GO" id="GO:0016740">
    <property type="term" value="F:transferase activity"/>
    <property type="evidence" value="ECO:0007669"/>
    <property type="project" value="UniProtKB-KW"/>
</dbReference>
<name>H0E2S6_9ACTN</name>
<comment type="similarity">
    <text evidence="2">Belongs to the CobB/CobQ family. GatD subfamily.</text>
</comment>
<dbReference type="GO" id="GO:0004359">
    <property type="term" value="F:glutaminase activity"/>
    <property type="evidence" value="ECO:0007669"/>
    <property type="project" value="UniProtKB-UniRule"/>
</dbReference>
<dbReference type="EC" id="3.5.1.2" evidence="2"/>
<dbReference type="GO" id="GO:0009252">
    <property type="term" value="P:peptidoglycan biosynthetic process"/>
    <property type="evidence" value="ECO:0007669"/>
    <property type="project" value="UniProtKB-UniRule"/>
</dbReference>
<keyword evidence="5" id="KW-1185">Reference proteome</keyword>
<keyword evidence="4" id="KW-0808">Transferase</keyword>
<dbReference type="EC" id="6.3.5.13" evidence="2"/>
<dbReference type="InterPro" id="IPR033949">
    <property type="entry name" value="CobQ_GATase1"/>
</dbReference>
<dbReference type="GO" id="GO:0008360">
    <property type="term" value="P:regulation of cell shape"/>
    <property type="evidence" value="ECO:0007669"/>
    <property type="project" value="UniProtKB-KW"/>
</dbReference>
<dbReference type="GO" id="GO:0071555">
    <property type="term" value="P:cell wall organization"/>
    <property type="evidence" value="ECO:0007669"/>
    <property type="project" value="UniProtKB-KW"/>
</dbReference>
<dbReference type="Gene3D" id="3.40.50.880">
    <property type="match status" value="1"/>
</dbReference>
<protein>
    <recommendedName>
        <fullName evidence="2">Lipid II isoglutaminyl synthase (glutamine-hydrolyzing) subunit GatD</fullName>
        <ecNumber evidence="2">6.3.5.13</ecNumber>
    </recommendedName>
    <alternativeName>
        <fullName evidence="2">Lipid II isoglutaminyl synthase glutaminase subunit</fullName>
        <ecNumber evidence="2">3.5.1.2</ecNumber>
    </alternativeName>
</protein>
<evidence type="ECO:0000256" key="2">
    <source>
        <dbReference type="HAMAP-Rule" id="MF_02213"/>
    </source>
</evidence>
<dbReference type="GO" id="GO:0009236">
    <property type="term" value="P:cobalamin biosynthetic process"/>
    <property type="evidence" value="ECO:0007669"/>
    <property type="project" value="InterPro"/>
</dbReference>
<dbReference type="GO" id="GO:0140282">
    <property type="term" value="F:carbon-nitrogen ligase activity on lipid II"/>
    <property type="evidence" value="ECO:0007669"/>
    <property type="project" value="UniProtKB-UniRule"/>
</dbReference>
<dbReference type="HAMAP" id="MF_02213">
    <property type="entry name" value="Lipid_II_synth_GatD"/>
    <property type="match status" value="1"/>
</dbReference>
<dbReference type="PATRIC" id="fig|1097667.3.peg.1087"/>
<keyword evidence="2" id="KW-0436">Ligase</keyword>
<dbReference type="AlphaFoldDB" id="H0E2S6"/>
<dbReference type="EMBL" id="AGUD01000051">
    <property type="protein sequence ID" value="EHN12004.1"/>
    <property type="molecule type" value="Genomic_DNA"/>
</dbReference>
<dbReference type="CDD" id="cd01750">
    <property type="entry name" value="GATase1_CobQ"/>
    <property type="match status" value="1"/>
</dbReference>
<comment type="function">
    <text evidence="2">The lipid II isoglutaminyl synthase complex catalyzes the formation of alpha-D-isoglutamine in the cell wall lipid II stem peptide. The GatD subunit catalyzes the hydrolysis of glutamine to glutamate and ammonia. The resulting ammonia molecule is channeled to the active site of MurT.</text>
</comment>
<feature type="active site" description="Nucleophile" evidence="2">
    <location>
        <position position="110"/>
    </location>
</feature>
<keyword evidence="2" id="KW-0573">Peptidoglycan synthesis</keyword>
<evidence type="ECO:0000259" key="3">
    <source>
        <dbReference type="Pfam" id="PF07685"/>
    </source>
</evidence>
<dbReference type="Proteomes" id="UP000005143">
    <property type="component" value="Unassembled WGS sequence"/>
</dbReference>
<dbReference type="Pfam" id="PF07685">
    <property type="entry name" value="GATase_3"/>
    <property type="match status" value="1"/>
</dbReference>
<keyword evidence="2" id="KW-0961">Cell wall biogenesis/degradation</keyword>
<dbReference type="UniPathway" id="UPA00219"/>
<dbReference type="InterPro" id="IPR029062">
    <property type="entry name" value="Class_I_gatase-like"/>
</dbReference>
<proteinExistence type="inferred from homology"/>
<evidence type="ECO:0000313" key="4">
    <source>
        <dbReference type="EMBL" id="EHN12004.1"/>
    </source>
</evidence>
<keyword evidence="2" id="KW-0133">Cell shape</keyword>
<comment type="caution">
    <text evidence="4">The sequence shown here is derived from an EMBL/GenBank/DDBJ whole genome shotgun (WGS) entry which is preliminary data.</text>
</comment>
<evidence type="ECO:0000313" key="5">
    <source>
        <dbReference type="Proteomes" id="UP000005143"/>
    </source>
</evidence>
<comment type="subunit">
    <text evidence="2">Forms a heterodimer with MurT.</text>
</comment>
<feature type="domain" description="CobB/CobQ-like glutamine amidotransferase" evidence="3">
    <location>
        <begin position="20"/>
        <end position="222"/>
    </location>
</feature>
<accession>H0E2S6</accession>
<keyword evidence="2" id="KW-0378">Hydrolase</keyword>
<reference evidence="4 5" key="1">
    <citation type="journal article" date="2013" name="Biodegradation">
        <title>Quantitative proteomic analysis of ibuprofen-degrading Patulibacter sp. strain I11.</title>
        <authorList>
            <person name="Almeida B."/>
            <person name="Kjeldal H."/>
            <person name="Lolas I."/>
            <person name="Knudsen A.D."/>
            <person name="Carvalho G."/>
            <person name="Nielsen K.L."/>
            <person name="Barreto Crespo M.T."/>
            <person name="Stensballe A."/>
            <person name="Nielsen J.L."/>
        </authorList>
    </citation>
    <scope>NUCLEOTIDE SEQUENCE [LARGE SCALE GENOMIC DNA]</scope>
    <source>
        <strain evidence="4 5">I11</strain>
    </source>
</reference>
<dbReference type="SUPFAM" id="SSF52317">
    <property type="entry name" value="Class I glutamine amidotransferase-like"/>
    <property type="match status" value="1"/>
</dbReference>
<evidence type="ECO:0000256" key="1">
    <source>
        <dbReference type="ARBA" id="ARBA00022962"/>
    </source>
</evidence>
<dbReference type="PROSITE" id="PS51274">
    <property type="entry name" value="GATASE_COBBQ"/>
    <property type="match status" value="1"/>
</dbReference>
<feature type="active site" evidence="2">
    <location>
        <position position="215"/>
    </location>
</feature>
<feature type="binding site" evidence="2">
    <location>
        <position position="144"/>
    </location>
    <ligand>
        <name>substrate</name>
    </ligand>
</feature>
<organism evidence="4 5">
    <name type="scientific">Patulibacter medicamentivorans</name>
    <dbReference type="NCBI Taxonomy" id="1097667"/>
    <lineage>
        <taxon>Bacteria</taxon>
        <taxon>Bacillati</taxon>
        <taxon>Actinomycetota</taxon>
        <taxon>Thermoleophilia</taxon>
        <taxon>Solirubrobacterales</taxon>
        <taxon>Patulibacteraceae</taxon>
        <taxon>Patulibacter</taxon>
    </lineage>
</organism>
<comment type="pathway">
    <text evidence="2">Cell wall biogenesis; peptidoglycan biosynthesis.</text>
</comment>
<dbReference type="InterPro" id="IPR043702">
    <property type="entry name" value="Lipid_II_synth_GatD"/>
</dbReference>
<sequence>MPDLPPVPEAVAAGERPTLRVAALYPELLNIYADRGNLLMLERRCAWRGIGFALTRTTIGDELDPDGHDLLYLGGGQDRDQRLCAEDLVSTKRDAVHAHAARGGAVLAVCGGYQLLGHRYALDATTALPGVGLLDLHTERGEGRLIGNVAIEVELPGAGDPGERRVLAGFENHGGRTILADAQPPLGRVLSGHGNTGASGAEGARRGNVIGTYLHGPLLPKNAWFADWLIATALELPPGSLAPLDDALEDAAHAGARRAAGV</sequence>
<gene>
    <name evidence="2" type="primary">gatD</name>
    <name evidence="4" type="ORF">PAI11_10890</name>
</gene>
<dbReference type="PANTHER" id="PTHR21343">
    <property type="entry name" value="DETHIOBIOTIN SYNTHETASE"/>
    <property type="match status" value="1"/>
</dbReference>
<dbReference type="PANTHER" id="PTHR21343:SF9">
    <property type="entry name" value="LIPID II ISOGLUTAMINYL SYNTHASE (GLUTAMINE-HYDROLYZING) SUBUNIT GATD"/>
    <property type="match status" value="1"/>
</dbReference>
<keyword evidence="1 2" id="KW-0315">Glutamine amidotransferase</keyword>